<reference evidence="2" key="1">
    <citation type="submission" date="2016-11" db="UniProtKB">
        <authorList>
            <consortium name="WormBaseParasite"/>
        </authorList>
    </citation>
    <scope>IDENTIFICATION</scope>
</reference>
<protein>
    <submittedName>
        <fullName evidence="2">Gla domain-containing protein</fullName>
    </submittedName>
</protein>
<accession>A0A1I8GL75</accession>
<sequence length="108" mass="12245">MISPALRHLTRNNCSFLKRDISRHQPRESMLQLSGKVALCVLLATLCVTQLTQSVQASRLKAAPMRMRIEPGDMPEGDLDAEERATELMKRVIAKRPFCNWYGCSNDK</sequence>
<dbReference type="WBParaSite" id="maker-uti_cns_0002394-snap-gene-0.6-mRNA-1">
    <property type="protein sequence ID" value="maker-uti_cns_0002394-snap-gene-0.6-mRNA-1"/>
    <property type="gene ID" value="maker-uti_cns_0002394-snap-gene-0.6"/>
</dbReference>
<proteinExistence type="predicted"/>
<evidence type="ECO:0000313" key="2">
    <source>
        <dbReference type="WBParaSite" id="maker-uti_cns_0002394-snap-gene-0.6-mRNA-1"/>
    </source>
</evidence>
<name>A0A1I8GL75_9PLAT</name>
<organism evidence="1 2">
    <name type="scientific">Macrostomum lignano</name>
    <dbReference type="NCBI Taxonomy" id="282301"/>
    <lineage>
        <taxon>Eukaryota</taxon>
        <taxon>Metazoa</taxon>
        <taxon>Spiralia</taxon>
        <taxon>Lophotrochozoa</taxon>
        <taxon>Platyhelminthes</taxon>
        <taxon>Rhabditophora</taxon>
        <taxon>Macrostomorpha</taxon>
        <taxon>Macrostomida</taxon>
        <taxon>Macrostomidae</taxon>
        <taxon>Macrostomum</taxon>
    </lineage>
</organism>
<keyword evidence="1" id="KW-1185">Reference proteome</keyword>
<dbReference type="Proteomes" id="UP000095280">
    <property type="component" value="Unplaced"/>
</dbReference>
<evidence type="ECO:0000313" key="1">
    <source>
        <dbReference type="Proteomes" id="UP000095280"/>
    </source>
</evidence>
<dbReference type="AlphaFoldDB" id="A0A1I8GL75"/>